<dbReference type="InterPro" id="IPR058087">
    <property type="entry name" value="XAC2610_dom"/>
</dbReference>
<gene>
    <name evidence="1" type="ORF">GKE97_13785</name>
</gene>
<reference evidence="1 2" key="1">
    <citation type="journal article" date="2019" name="Nat. Med.">
        <title>A library of human gut bacterial isolates paired with longitudinal multiomics data enables mechanistic microbiome research.</title>
        <authorList>
            <person name="Poyet M."/>
            <person name="Groussin M."/>
            <person name="Gibbons S.M."/>
            <person name="Avila-Pacheco J."/>
            <person name="Jiang X."/>
            <person name="Kearney S.M."/>
            <person name="Perrotta A.R."/>
            <person name="Berdy B."/>
            <person name="Zhao S."/>
            <person name="Lieberman T.D."/>
            <person name="Swanson P.K."/>
            <person name="Smith M."/>
            <person name="Roesemann S."/>
            <person name="Alexander J.E."/>
            <person name="Rich S.A."/>
            <person name="Livny J."/>
            <person name="Vlamakis H."/>
            <person name="Clish C."/>
            <person name="Bullock K."/>
            <person name="Deik A."/>
            <person name="Scott J."/>
            <person name="Pierce K.A."/>
            <person name="Xavier R.J."/>
            <person name="Alm E.J."/>
        </authorList>
    </citation>
    <scope>NUCLEOTIDE SEQUENCE [LARGE SCALE GENOMIC DNA]</scope>
    <source>
        <strain evidence="1 2">BIOML-A2</strain>
    </source>
</reference>
<dbReference type="EMBL" id="WKPR01000014">
    <property type="protein sequence ID" value="MSB20581.1"/>
    <property type="molecule type" value="Genomic_DNA"/>
</dbReference>
<dbReference type="SUPFAM" id="SSF69318">
    <property type="entry name" value="Integrin alpha N-terminal domain"/>
    <property type="match status" value="1"/>
</dbReference>
<sequence>MKRSFDFSLCPLFPIRPARSSKKHQFYIRRFFRQAPCLPRWIMALILAFFCVSLASCQAQGGQVSDPYHTVSYELPLSSQQSLTLELCSGDNGGSGALSPLNEIQVYEGDSLLQTIDIPALTSSEQPVQVYNPESHQVETIPMNHLAEDSPYLYEGLFAPMESDPDALEFSDFNFDGYTDFALPVFSVAPHNLPFAFFLWNPVDEKYALSFLMFAPVQLLPEEQRLVEPEHGPQSSQRRYYSFDQQGQLFLVRQETELYGFQPDLVDPYPGSIEISEAFRRVMVGDAPFIVAVPEIDPDDRAEYYLSQLDELIWNDPEINAYAERFAVADLDADGTAEIVILTNQHIHSEPVLILRWQDGTIYGYQEVGRGLNSLKADGTYSCSDSAFENGFARDQYLPHEDGSDLRTKIYLGQRLTEQSAEQCILNGRIVNRAEYEAAEADQNAKPDAQWHDFTFGNIAALFVIPTGGK</sequence>
<protein>
    <submittedName>
        <fullName evidence="1">Uncharacterized protein</fullName>
    </submittedName>
</protein>
<organism evidence="1 2">
    <name type="scientific">Flavonifractor plautii</name>
    <name type="common">Fusobacterium plautii</name>
    <dbReference type="NCBI Taxonomy" id="292800"/>
    <lineage>
        <taxon>Bacteria</taxon>
        <taxon>Bacillati</taxon>
        <taxon>Bacillota</taxon>
        <taxon>Clostridia</taxon>
        <taxon>Eubacteriales</taxon>
        <taxon>Oscillospiraceae</taxon>
        <taxon>Flavonifractor</taxon>
    </lineage>
</organism>
<dbReference type="AlphaFoldDB" id="A0A6I2R314"/>
<dbReference type="NCBIfam" id="NF047539">
    <property type="entry name" value="XAC2610_fam"/>
    <property type="match status" value="1"/>
</dbReference>
<dbReference type="RefSeq" id="WP_172697763.1">
    <property type="nucleotide sequence ID" value="NZ_WKPR01000014.1"/>
</dbReference>
<accession>A0A6I2R314</accession>
<evidence type="ECO:0000313" key="2">
    <source>
        <dbReference type="Proteomes" id="UP000434475"/>
    </source>
</evidence>
<comment type="caution">
    <text evidence="1">The sequence shown here is derived from an EMBL/GenBank/DDBJ whole genome shotgun (WGS) entry which is preliminary data.</text>
</comment>
<name>A0A6I2R314_FLAPL</name>
<dbReference type="Proteomes" id="UP000434475">
    <property type="component" value="Unassembled WGS sequence"/>
</dbReference>
<dbReference type="InterPro" id="IPR028994">
    <property type="entry name" value="Integrin_alpha_N"/>
</dbReference>
<evidence type="ECO:0000313" key="1">
    <source>
        <dbReference type="EMBL" id="MSB20581.1"/>
    </source>
</evidence>
<proteinExistence type="predicted"/>